<reference evidence="2" key="1">
    <citation type="journal article" date="2013" name="Science">
        <title>Comparative analysis of bat genomes provides insight into the evolution of flight and immunity.</title>
        <authorList>
            <person name="Zhang G."/>
            <person name="Cowled C."/>
            <person name="Shi Z."/>
            <person name="Huang Z."/>
            <person name="Bishop-Lilly K.A."/>
            <person name="Fang X."/>
            <person name="Wynne J.W."/>
            <person name="Xiong Z."/>
            <person name="Baker M.L."/>
            <person name="Zhao W."/>
            <person name="Tachedjian M."/>
            <person name="Zhu Y."/>
            <person name="Zhou P."/>
            <person name="Jiang X."/>
            <person name="Ng J."/>
            <person name="Yang L."/>
            <person name="Wu L."/>
            <person name="Xiao J."/>
            <person name="Feng Y."/>
            <person name="Chen Y."/>
            <person name="Sun X."/>
            <person name="Zhang Y."/>
            <person name="Marsh G.A."/>
            <person name="Crameri G."/>
            <person name="Broder C.C."/>
            <person name="Frey K.G."/>
            <person name="Wang L.F."/>
            <person name="Wang J."/>
        </authorList>
    </citation>
    <scope>NUCLEOTIDE SEQUENCE [LARGE SCALE GENOMIC DNA]</scope>
</reference>
<evidence type="ECO:0000313" key="2">
    <source>
        <dbReference type="Proteomes" id="UP000010552"/>
    </source>
</evidence>
<name>L5K0W7_PTEAL</name>
<dbReference type="EMBL" id="KB031042">
    <property type="protein sequence ID" value="ELK05339.1"/>
    <property type="molecule type" value="Genomic_DNA"/>
</dbReference>
<keyword evidence="2" id="KW-1185">Reference proteome</keyword>
<proteinExistence type="predicted"/>
<protein>
    <submittedName>
        <fullName evidence="1">Uncharacterized protein</fullName>
    </submittedName>
</protein>
<evidence type="ECO:0000313" key="1">
    <source>
        <dbReference type="EMBL" id="ELK05339.1"/>
    </source>
</evidence>
<dbReference type="InParanoid" id="L5K0W7"/>
<dbReference type="AlphaFoldDB" id="L5K0W7"/>
<organism evidence="1 2">
    <name type="scientific">Pteropus alecto</name>
    <name type="common">Black flying fox</name>
    <dbReference type="NCBI Taxonomy" id="9402"/>
    <lineage>
        <taxon>Eukaryota</taxon>
        <taxon>Metazoa</taxon>
        <taxon>Chordata</taxon>
        <taxon>Craniata</taxon>
        <taxon>Vertebrata</taxon>
        <taxon>Euteleostomi</taxon>
        <taxon>Mammalia</taxon>
        <taxon>Eutheria</taxon>
        <taxon>Laurasiatheria</taxon>
        <taxon>Chiroptera</taxon>
        <taxon>Yinpterochiroptera</taxon>
        <taxon>Pteropodoidea</taxon>
        <taxon>Pteropodidae</taxon>
        <taxon>Pteropodinae</taxon>
        <taxon>Pteropus</taxon>
    </lineage>
</organism>
<accession>L5K0W7</accession>
<gene>
    <name evidence="1" type="ORF">PAL_GLEAN10023387</name>
</gene>
<sequence length="68" mass="7519">MNVGYALSLDTIAKIAELINYDVGKIYALFKFSFSSNDVVRWACTDQCGRSENIAEAENRKAGGKEEP</sequence>
<dbReference type="Proteomes" id="UP000010552">
    <property type="component" value="Unassembled WGS sequence"/>
</dbReference>